<proteinExistence type="predicted"/>
<feature type="non-terminal residue" evidence="1">
    <location>
        <position position="1"/>
    </location>
</feature>
<dbReference type="Proteomes" id="UP001432322">
    <property type="component" value="Unassembled WGS sequence"/>
</dbReference>
<organism evidence="1 2">
    <name type="scientific">Pristionchus fissidentatus</name>
    <dbReference type="NCBI Taxonomy" id="1538716"/>
    <lineage>
        <taxon>Eukaryota</taxon>
        <taxon>Metazoa</taxon>
        <taxon>Ecdysozoa</taxon>
        <taxon>Nematoda</taxon>
        <taxon>Chromadorea</taxon>
        <taxon>Rhabditida</taxon>
        <taxon>Rhabditina</taxon>
        <taxon>Diplogasteromorpha</taxon>
        <taxon>Diplogasteroidea</taxon>
        <taxon>Neodiplogasteridae</taxon>
        <taxon>Pristionchus</taxon>
    </lineage>
</organism>
<sequence>SVMNFVRSSKKHVFSFTALSCDPDQEEIIQLPTMSSLLVQMGTQSFSDQQVLSIARKEHEKVSLRVNLSDPMTLRQLIKITLSSNHIRHLTFILSTAYFLRFLASIGLREEGNQLFDVSDHNTPVLCLEMGSHK</sequence>
<protein>
    <submittedName>
        <fullName evidence="1">Uncharacterized protein</fullName>
    </submittedName>
</protein>
<gene>
    <name evidence="1" type="ORF">PFISCL1PPCAC_8898</name>
</gene>
<dbReference type="EMBL" id="BTSY01000003">
    <property type="protein sequence ID" value="GMT17601.1"/>
    <property type="molecule type" value="Genomic_DNA"/>
</dbReference>
<name>A0AAV5VG12_9BILA</name>
<comment type="caution">
    <text evidence="1">The sequence shown here is derived from an EMBL/GenBank/DDBJ whole genome shotgun (WGS) entry which is preliminary data.</text>
</comment>
<evidence type="ECO:0000313" key="2">
    <source>
        <dbReference type="Proteomes" id="UP001432322"/>
    </source>
</evidence>
<dbReference type="AlphaFoldDB" id="A0AAV5VG12"/>
<reference evidence="1" key="1">
    <citation type="submission" date="2023-10" db="EMBL/GenBank/DDBJ databases">
        <title>Genome assembly of Pristionchus species.</title>
        <authorList>
            <person name="Yoshida K."/>
            <person name="Sommer R.J."/>
        </authorList>
    </citation>
    <scope>NUCLEOTIDE SEQUENCE</scope>
    <source>
        <strain evidence="1">RS5133</strain>
    </source>
</reference>
<feature type="non-terminal residue" evidence="1">
    <location>
        <position position="134"/>
    </location>
</feature>
<evidence type="ECO:0000313" key="1">
    <source>
        <dbReference type="EMBL" id="GMT17601.1"/>
    </source>
</evidence>
<keyword evidence="2" id="KW-1185">Reference proteome</keyword>
<accession>A0AAV5VG12</accession>